<dbReference type="EMBL" id="JAULSN010000009">
    <property type="protein sequence ID" value="KAK3365372.1"/>
    <property type="molecule type" value="Genomic_DNA"/>
</dbReference>
<organism evidence="1 3">
    <name type="scientific">Lasiosphaeria ovina</name>
    <dbReference type="NCBI Taxonomy" id="92902"/>
    <lineage>
        <taxon>Eukaryota</taxon>
        <taxon>Fungi</taxon>
        <taxon>Dikarya</taxon>
        <taxon>Ascomycota</taxon>
        <taxon>Pezizomycotina</taxon>
        <taxon>Sordariomycetes</taxon>
        <taxon>Sordariomycetidae</taxon>
        <taxon>Sordariales</taxon>
        <taxon>Lasiosphaeriaceae</taxon>
        <taxon>Lasiosphaeria</taxon>
    </lineage>
</organism>
<reference evidence="1" key="2">
    <citation type="submission" date="2023-06" db="EMBL/GenBank/DDBJ databases">
        <authorList>
            <consortium name="Lawrence Berkeley National Laboratory"/>
            <person name="Haridas S."/>
            <person name="Hensen N."/>
            <person name="Bonometti L."/>
            <person name="Westerberg I."/>
            <person name="Brannstrom I.O."/>
            <person name="Guillou S."/>
            <person name="Cros-Aarteil S."/>
            <person name="Calhoun S."/>
            <person name="Kuo A."/>
            <person name="Mondo S."/>
            <person name="Pangilinan J."/>
            <person name="Riley R."/>
            <person name="Labutti K."/>
            <person name="Andreopoulos B."/>
            <person name="Lipzen A."/>
            <person name="Chen C."/>
            <person name="Yanf M."/>
            <person name="Daum C."/>
            <person name="Ng V."/>
            <person name="Clum A."/>
            <person name="Steindorff A."/>
            <person name="Ohm R."/>
            <person name="Martin F."/>
            <person name="Silar P."/>
            <person name="Natvig D."/>
            <person name="Lalanne C."/>
            <person name="Gautier V."/>
            <person name="Ament-Velasquez S.L."/>
            <person name="Kruys A."/>
            <person name="Hutchinson M.I."/>
            <person name="Powell A.J."/>
            <person name="Barry K."/>
            <person name="Miller A.N."/>
            <person name="Grigoriev I.V."/>
            <person name="Debuchy R."/>
            <person name="Gladieux P."/>
            <person name="Thoren M.H."/>
            <person name="Johannesson H."/>
        </authorList>
    </citation>
    <scope>NUCLEOTIDE SEQUENCE</scope>
    <source>
        <strain evidence="1">CBS 958.72</strain>
    </source>
</reference>
<name>A0AAE0JUR2_9PEZI</name>
<dbReference type="SUPFAM" id="SSF53335">
    <property type="entry name" value="S-adenosyl-L-methionine-dependent methyltransferases"/>
    <property type="match status" value="1"/>
</dbReference>
<sequence>MTVASDNKGQYNEMATEYNGYAKLPMAQVEAELIRKALGGGSGSHARQAVKAGARCVDVVDISDSMLQIGRDIEAQSSEESRICWLLADVSMPLADQGIDVPAGQSHIRSVWWILRSSLGDAEIVKEDPGFWKDYLEARSFVVVTARKA</sequence>
<dbReference type="AlphaFoldDB" id="A0AAE0JUR2"/>
<dbReference type="EMBL" id="JAULSN010000010">
    <property type="protein sequence ID" value="KAK3362194.1"/>
    <property type="molecule type" value="Genomic_DNA"/>
</dbReference>
<evidence type="ECO:0000313" key="2">
    <source>
        <dbReference type="EMBL" id="KAK3365372.1"/>
    </source>
</evidence>
<dbReference type="InterPro" id="IPR029063">
    <property type="entry name" value="SAM-dependent_MTases_sf"/>
</dbReference>
<gene>
    <name evidence="1" type="ORF">B0T24DRAFT_690952</name>
    <name evidence="2" type="ORF">B0T24DRAFT_724223</name>
</gene>
<reference evidence="1" key="1">
    <citation type="journal article" date="2023" name="Mol. Phylogenet. Evol.">
        <title>Genome-scale phylogeny and comparative genomics of the fungal order Sordariales.</title>
        <authorList>
            <person name="Hensen N."/>
            <person name="Bonometti L."/>
            <person name="Westerberg I."/>
            <person name="Brannstrom I.O."/>
            <person name="Guillou S."/>
            <person name="Cros-Aarteil S."/>
            <person name="Calhoun S."/>
            <person name="Haridas S."/>
            <person name="Kuo A."/>
            <person name="Mondo S."/>
            <person name="Pangilinan J."/>
            <person name="Riley R."/>
            <person name="LaButti K."/>
            <person name="Andreopoulos B."/>
            <person name="Lipzen A."/>
            <person name="Chen C."/>
            <person name="Yan M."/>
            <person name="Daum C."/>
            <person name="Ng V."/>
            <person name="Clum A."/>
            <person name="Steindorff A."/>
            <person name="Ohm R.A."/>
            <person name="Martin F."/>
            <person name="Silar P."/>
            <person name="Natvig D.O."/>
            <person name="Lalanne C."/>
            <person name="Gautier V."/>
            <person name="Ament-Velasquez S.L."/>
            <person name="Kruys A."/>
            <person name="Hutchinson M.I."/>
            <person name="Powell A.J."/>
            <person name="Barry K."/>
            <person name="Miller A.N."/>
            <person name="Grigoriev I.V."/>
            <person name="Debuchy R."/>
            <person name="Gladieux P."/>
            <person name="Hiltunen Thoren M."/>
            <person name="Johannesson H."/>
        </authorList>
    </citation>
    <scope>NUCLEOTIDE SEQUENCE</scope>
    <source>
        <strain evidence="1">CBS 958.72</strain>
    </source>
</reference>
<accession>A0AAE0JUR2</accession>
<proteinExistence type="predicted"/>
<evidence type="ECO:0000313" key="1">
    <source>
        <dbReference type="EMBL" id="KAK3362194.1"/>
    </source>
</evidence>
<dbReference type="Gene3D" id="3.40.50.150">
    <property type="entry name" value="Vaccinia Virus protein VP39"/>
    <property type="match status" value="1"/>
</dbReference>
<keyword evidence="3" id="KW-1185">Reference proteome</keyword>
<evidence type="ECO:0008006" key="4">
    <source>
        <dbReference type="Google" id="ProtNLM"/>
    </source>
</evidence>
<protein>
    <recommendedName>
        <fullName evidence="4">Methyltransferase domain-containing protein</fullName>
    </recommendedName>
</protein>
<evidence type="ECO:0000313" key="3">
    <source>
        <dbReference type="Proteomes" id="UP001287356"/>
    </source>
</evidence>
<dbReference type="Proteomes" id="UP001287356">
    <property type="component" value="Unassembled WGS sequence"/>
</dbReference>
<comment type="caution">
    <text evidence="1">The sequence shown here is derived from an EMBL/GenBank/DDBJ whole genome shotgun (WGS) entry which is preliminary data.</text>
</comment>